<gene>
    <name evidence="1" type="ORF">OESDEN_15703</name>
</gene>
<dbReference type="AlphaFoldDB" id="A0A0B1SL22"/>
<keyword evidence="2" id="KW-1185">Reference proteome</keyword>
<proteinExistence type="predicted"/>
<evidence type="ECO:0000313" key="1">
    <source>
        <dbReference type="EMBL" id="KHJ84581.1"/>
    </source>
</evidence>
<protein>
    <submittedName>
        <fullName evidence="1">Uncharacterized protein</fullName>
    </submittedName>
</protein>
<name>A0A0B1SL22_OESDE</name>
<dbReference type="OrthoDB" id="5875220at2759"/>
<reference evidence="1 2" key="1">
    <citation type="submission" date="2014-03" db="EMBL/GenBank/DDBJ databases">
        <title>Draft genome of the hookworm Oesophagostomum dentatum.</title>
        <authorList>
            <person name="Mitreva M."/>
        </authorList>
    </citation>
    <scope>NUCLEOTIDE SEQUENCE [LARGE SCALE GENOMIC DNA]</scope>
    <source>
        <strain evidence="1 2">OD-Hann</strain>
    </source>
</reference>
<organism evidence="1 2">
    <name type="scientific">Oesophagostomum dentatum</name>
    <name type="common">Nodular worm</name>
    <dbReference type="NCBI Taxonomy" id="61180"/>
    <lineage>
        <taxon>Eukaryota</taxon>
        <taxon>Metazoa</taxon>
        <taxon>Ecdysozoa</taxon>
        <taxon>Nematoda</taxon>
        <taxon>Chromadorea</taxon>
        <taxon>Rhabditida</taxon>
        <taxon>Rhabditina</taxon>
        <taxon>Rhabditomorpha</taxon>
        <taxon>Strongyloidea</taxon>
        <taxon>Strongylidae</taxon>
        <taxon>Oesophagostomum</taxon>
    </lineage>
</organism>
<accession>A0A0B1SL22</accession>
<sequence>MKGHDSLVALVGDFVAVKRTPNHKPAATTMEPEVLPKRNSVLPRWNSVPKVDQKIMKFNDSLAALVGDFAAVKRTPNYKPTTATVEPEAVPRKDSVPKVDPQIRRHSLVISVGTVSAALDFWVTVALL</sequence>
<evidence type="ECO:0000313" key="2">
    <source>
        <dbReference type="Proteomes" id="UP000053660"/>
    </source>
</evidence>
<dbReference type="Proteomes" id="UP000053660">
    <property type="component" value="Unassembled WGS sequence"/>
</dbReference>
<dbReference type="EMBL" id="KN567771">
    <property type="protein sequence ID" value="KHJ84581.1"/>
    <property type="molecule type" value="Genomic_DNA"/>
</dbReference>